<keyword evidence="8" id="KW-0862">Zinc</keyword>
<feature type="chain" id="PRO_5046629109" evidence="11">
    <location>
        <begin position="26"/>
        <end position="1322"/>
    </location>
</feature>
<dbReference type="Gene3D" id="3.10.170.10">
    <property type="match status" value="1"/>
</dbReference>
<dbReference type="Pfam" id="PF17963">
    <property type="entry name" value="Big_9"/>
    <property type="match status" value="1"/>
</dbReference>
<dbReference type="PANTHER" id="PTHR33478:SF1">
    <property type="entry name" value="EXTRACELLULAR METALLOPROTEINASE MEP"/>
    <property type="match status" value="1"/>
</dbReference>
<reference evidence="13 14" key="1">
    <citation type="submission" date="2023-09" db="EMBL/GenBank/DDBJ databases">
        <authorList>
            <person name="Rey-Velasco X."/>
        </authorList>
    </citation>
    <scope>NUCLEOTIDE SEQUENCE [LARGE SCALE GENOMIC DNA]</scope>
    <source>
        <strain evidence="13 14">W431</strain>
    </source>
</reference>
<evidence type="ECO:0000256" key="6">
    <source>
        <dbReference type="ARBA" id="ARBA00022723"/>
    </source>
</evidence>
<evidence type="ECO:0000256" key="1">
    <source>
        <dbReference type="ARBA" id="ARBA00001947"/>
    </source>
</evidence>
<evidence type="ECO:0000256" key="11">
    <source>
        <dbReference type="SAM" id="SignalP"/>
    </source>
</evidence>
<dbReference type="NCBIfam" id="NF038111">
    <property type="entry name" value="rhom_dep_M36"/>
    <property type="match status" value="1"/>
</dbReference>
<dbReference type="InterPro" id="IPR027268">
    <property type="entry name" value="Peptidase_M4/M1_CTD_sf"/>
</dbReference>
<keyword evidence="9" id="KW-0482">Metalloprotease</keyword>
<gene>
    <name evidence="13" type="ORF">RM573_15155</name>
</gene>
<dbReference type="EMBL" id="JAVRIF010000010">
    <property type="protein sequence ID" value="MDT0604939.1"/>
    <property type="molecule type" value="Genomic_DNA"/>
</dbReference>
<proteinExistence type="inferred from homology"/>
<keyword evidence="5" id="KW-0645">Protease</keyword>
<organism evidence="13 14">
    <name type="scientific">Thalassotalea castellviae</name>
    <dbReference type="NCBI Taxonomy" id="3075612"/>
    <lineage>
        <taxon>Bacteria</taxon>
        <taxon>Pseudomonadati</taxon>
        <taxon>Pseudomonadota</taxon>
        <taxon>Gammaproteobacteria</taxon>
        <taxon>Alteromonadales</taxon>
        <taxon>Colwelliaceae</taxon>
        <taxon>Thalassotalea</taxon>
    </lineage>
</organism>
<evidence type="ECO:0000256" key="9">
    <source>
        <dbReference type="ARBA" id="ARBA00023049"/>
    </source>
</evidence>
<dbReference type="Gene3D" id="1.10.390.10">
    <property type="entry name" value="Neutral Protease Domain 2"/>
    <property type="match status" value="1"/>
</dbReference>
<keyword evidence="7" id="KW-0378">Hydrolase</keyword>
<dbReference type="InterPro" id="IPR020008">
    <property type="entry name" value="GlyGly_CTERM"/>
</dbReference>
<evidence type="ECO:0000256" key="3">
    <source>
        <dbReference type="ARBA" id="ARBA00006006"/>
    </source>
</evidence>
<dbReference type="InterPro" id="IPR046450">
    <property type="entry name" value="PA_dom_sf"/>
</dbReference>
<feature type="signal peptide" evidence="11">
    <location>
        <begin position="1"/>
        <end position="25"/>
    </location>
</feature>
<dbReference type="Gene3D" id="2.60.40.3010">
    <property type="match status" value="1"/>
</dbReference>
<dbReference type="Proteomes" id="UP001266357">
    <property type="component" value="Unassembled WGS sequence"/>
</dbReference>
<dbReference type="PROSITE" id="PS50835">
    <property type="entry name" value="IG_LIKE"/>
    <property type="match status" value="1"/>
</dbReference>
<evidence type="ECO:0000313" key="13">
    <source>
        <dbReference type="EMBL" id="MDT0604939.1"/>
    </source>
</evidence>
<sequence>MNFNKSVVATFVSAAISSVALNAIAADTLNAPTYKSFDNVLTQKQAKHSNVATISGMQNQYDAQLGKTTFQWANVNQTKPDLGAIAAEQQLAVAADFYLNKLAGQSSVKNAVVQTVLANQHDIGRGAKIAKYKQEVAGIEVFNREFNIMMDPQFNLVASSGYLANSSSQRISSIIKDLPSAFGDSSNAVSAAFAEMGGDTKSVELVKQGSEGRYDKFSAANLSNGKQLIGSPRAKKVFFEHKGSLIPAHYVELKTGNIDTVDADYFSYIVSAKTGEILFKKNLTSHAEKFNYRVYADDSGRPWDSPHGNNIPQAEGAEYNAYLSAEYLMAPMVSLSTGPISTGDAWLADDATTTQGNNVSAYVDAIAPDGLTNGDYTAETTSDFTFDYSYDEEQAEYSLDNRKAAIVNLFYLNNYLHNDYYDHGFDEASGNAQNDNYGRGGEEGDALRAEVQDNSGFDNANMSTPADGSSPRMQMYLWETTQAVNGVDFGITVSSHPELMLDVLQFSSFGPDVFEVSGDLVRIEDGTDPIRDGCEETVNGADVAGKIAIIDRGACNFTVKVKHAQDAGAIAVLIANNNDDGTPAPMGGADDTVTIPSMGINFSEGAAFYELLDANETVSLTMFKNDLTRTFKASTWDNGIVAHEWGHYISNRLVGNSSGLSNFQGRAMGEGWGDFHALLLLSEEKDTAVLGNENYDGAYSSTSYVAPFTSGIRRAPYSTNMEINPLSFRHIESGMGADVGLPGTNVASPHAAGEVWAATLWDAFVALANAESHTFVEAKNIMKDYLVAGYKMTPMAPTYTEARDAILAAAYANDVEDYKLILAAFAKRGMGVGAISPDRSSTDNSGVVESFETDLAVFNVTSHTLDLDYEGMMTGYCSLDGILDKGETGTASFTVRNTGSKALTGVTGVIEVVSGHDVTFANDGVVTFGDVAMFESSTSAPIEFTLNDAGTGDDLELKVTFPDLEDGAQANDYGLGMIVNIDFEENEFTNSTQVNSLNTLATLHDFTEVVMVGGDLAKGTFGVDWWDAGKTDGMIASSAHTFESDVAYQTRTINVGFDGEFTIQWWHLYNLEADWDGAAVEVSVNGGDWVDVTEMGGEFLGDGYTNTLLDYTTSALADRDVFSGINYGWETLSFGETLNGNQVQFRFRQSTDGAFVPESFSGFAAGWYIDDMTFTNTQNSIFSSVVAGDTYACDNRAPNLVSISDTIAVNEGGAVNLSVEGSDPNGDALTYSWTQTGGIEVTMTGADMADMSFTAPEVTGDQSLEFTATINDGTDSVSETVTVNVKDTTVVDPGPVTGNTGGGSTGWLSLLLLPLAMLRRRK</sequence>
<evidence type="ECO:0000256" key="8">
    <source>
        <dbReference type="ARBA" id="ARBA00022833"/>
    </source>
</evidence>
<evidence type="ECO:0000313" key="14">
    <source>
        <dbReference type="Proteomes" id="UP001266357"/>
    </source>
</evidence>
<comment type="cofactor">
    <cofactor evidence="1">
        <name>Zn(2+)</name>
        <dbReference type="ChEBI" id="CHEBI:29105"/>
    </cofactor>
</comment>
<evidence type="ECO:0000256" key="10">
    <source>
        <dbReference type="ARBA" id="ARBA00023145"/>
    </source>
</evidence>
<comment type="caution">
    <text evidence="13">The sequence shown here is derived from an EMBL/GenBank/DDBJ whole genome shotgun (WGS) entry which is preliminary data.</text>
</comment>
<comment type="similarity">
    <text evidence="3">Belongs to the peptidase M36 family.</text>
</comment>
<evidence type="ECO:0000256" key="5">
    <source>
        <dbReference type="ARBA" id="ARBA00022670"/>
    </source>
</evidence>
<keyword evidence="4" id="KW-0964">Secreted</keyword>
<dbReference type="InterPro" id="IPR050371">
    <property type="entry name" value="Fungal_virulence_M36"/>
</dbReference>
<feature type="domain" description="Ig-like" evidence="12">
    <location>
        <begin position="1198"/>
        <end position="1284"/>
    </location>
</feature>
<dbReference type="Pfam" id="PF02128">
    <property type="entry name" value="Peptidase_M36"/>
    <property type="match status" value="2"/>
</dbReference>
<dbReference type="Gene3D" id="3.50.30.30">
    <property type="match status" value="1"/>
</dbReference>
<dbReference type="InterPro" id="IPR001842">
    <property type="entry name" value="Peptidase_M36"/>
</dbReference>
<protein>
    <submittedName>
        <fullName evidence="13">Rhombosortase-dependent M36 family metallopeptidase</fullName>
    </submittedName>
</protein>
<evidence type="ECO:0000256" key="2">
    <source>
        <dbReference type="ARBA" id="ARBA00004613"/>
    </source>
</evidence>
<keyword evidence="10" id="KW-0865">Zymogen</keyword>
<dbReference type="RefSeq" id="WP_311583913.1">
    <property type="nucleotide sequence ID" value="NZ_JAVRIF010000010.1"/>
</dbReference>
<dbReference type="InterPro" id="IPR007110">
    <property type="entry name" value="Ig-like_dom"/>
</dbReference>
<evidence type="ECO:0000256" key="4">
    <source>
        <dbReference type="ARBA" id="ARBA00022525"/>
    </source>
</evidence>
<dbReference type="NCBIfam" id="TIGR03501">
    <property type="entry name" value="GlyGly_CTERM"/>
    <property type="match status" value="1"/>
</dbReference>
<keyword evidence="6" id="KW-0479">Metal-binding</keyword>
<name>A0ABU3A448_9GAMM</name>
<accession>A0ABU3A448</accession>
<keyword evidence="14" id="KW-1185">Reference proteome</keyword>
<dbReference type="CDD" id="cd04818">
    <property type="entry name" value="PA_subtilisin_1"/>
    <property type="match status" value="1"/>
</dbReference>
<keyword evidence="11" id="KW-0732">Signal</keyword>
<dbReference type="PANTHER" id="PTHR33478">
    <property type="entry name" value="EXTRACELLULAR METALLOPROTEINASE MEP"/>
    <property type="match status" value="1"/>
</dbReference>
<evidence type="ECO:0000259" key="12">
    <source>
        <dbReference type="PROSITE" id="PS50835"/>
    </source>
</evidence>
<dbReference type="SUPFAM" id="SSF52025">
    <property type="entry name" value="PA domain"/>
    <property type="match status" value="1"/>
</dbReference>
<evidence type="ECO:0000256" key="7">
    <source>
        <dbReference type="ARBA" id="ARBA00022801"/>
    </source>
</evidence>
<comment type="subcellular location">
    <subcellularLocation>
        <location evidence="2">Secreted</location>
    </subcellularLocation>
</comment>
<dbReference type="SUPFAM" id="SSF55486">
    <property type="entry name" value="Metalloproteases ('zincins'), catalytic domain"/>
    <property type="match status" value="1"/>
</dbReference>